<evidence type="ECO:0000313" key="2">
    <source>
        <dbReference type="Proteomes" id="UP001168821"/>
    </source>
</evidence>
<dbReference type="AlphaFoldDB" id="A0AA38HXF3"/>
<evidence type="ECO:0000313" key="1">
    <source>
        <dbReference type="EMBL" id="KAJ3644067.1"/>
    </source>
</evidence>
<organism evidence="1 2">
    <name type="scientific">Zophobas morio</name>
    <dbReference type="NCBI Taxonomy" id="2755281"/>
    <lineage>
        <taxon>Eukaryota</taxon>
        <taxon>Metazoa</taxon>
        <taxon>Ecdysozoa</taxon>
        <taxon>Arthropoda</taxon>
        <taxon>Hexapoda</taxon>
        <taxon>Insecta</taxon>
        <taxon>Pterygota</taxon>
        <taxon>Neoptera</taxon>
        <taxon>Endopterygota</taxon>
        <taxon>Coleoptera</taxon>
        <taxon>Polyphaga</taxon>
        <taxon>Cucujiformia</taxon>
        <taxon>Tenebrionidae</taxon>
        <taxon>Zophobas</taxon>
    </lineage>
</organism>
<dbReference type="PANTHER" id="PTHR47510:SF3">
    <property type="entry name" value="ENDO_EXONUCLEASE_PHOSPHATASE DOMAIN-CONTAINING PROTEIN"/>
    <property type="match status" value="1"/>
</dbReference>
<gene>
    <name evidence="1" type="ORF">Zmor_026740</name>
</gene>
<dbReference type="PANTHER" id="PTHR47510">
    <property type="entry name" value="REVERSE TRANSCRIPTASE DOMAIN-CONTAINING PROTEIN"/>
    <property type="match status" value="1"/>
</dbReference>
<comment type="caution">
    <text evidence="1">The sequence shown here is derived from an EMBL/GenBank/DDBJ whole genome shotgun (WGS) entry which is preliminary data.</text>
</comment>
<dbReference type="Proteomes" id="UP001168821">
    <property type="component" value="Unassembled WGS sequence"/>
</dbReference>
<reference evidence="1" key="1">
    <citation type="journal article" date="2023" name="G3 (Bethesda)">
        <title>Whole genome assemblies of Zophobas morio and Tenebrio molitor.</title>
        <authorList>
            <person name="Kaur S."/>
            <person name="Stinson S.A."/>
            <person name="diCenzo G.C."/>
        </authorList>
    </citation>
    <scope>NUCLEOTIDE SEQUENCE</scope>
    <source>
        <strain evidence="1">QUZm001</strain>
    </source>
</reference>
<dbReference type="EMBL" id="JALNTZ010000008">
    <property type="protein sequence ID" value="KAJ3644067.1"/>
    <property type="molecule type" value="Genomic_DNA"/>
</dbReference>
<keyword evidence="2" id="KW-1185">Reference proteome</keyword>
<proteinExistence type="predicted"/>
<protein>
    <submittedName>
        <fullName evidence="1">Uncharacterized protein</fullName>
    </submittedName>
</protein>
<accession>A0AA38HXF3</accession>
<name>A0AA38HXF3_9CUCU</name>
<sequence>MIRTAKKAKKSTKVYKLAEVEGRRDYQRQINTMIIDLENRDSDYNLEQMWGCYKGILHKAAESVCGTVTTGGRKKKTHWWNKKTQEAVKKKKDAWKKYHQLGTIESYEEYKTCRIIAKITIKKEKAKEWEEFVEKMEENRKSNQKLFYANLKRLRQEENKSVSQIINKEGQILNNPTEILDRWKEYFTELLEGTENNQEASNYDGTTVSEPKAEITENDIHIDEVTSAIKSLKNGKAAGIDMIKPEMIKYIYGQNWH</sequence>